<organism evidence="2">
    <name type="scientific">Dichomitus squalens</name>
    <dbReference type="NCBI Taxonomy" id="114155"/>
    <lineage>
        <taxon>Eukaryota</taxon>
        <taxon>Fungi</taxon>
        <taxon>Dikarya</taxon>
        <taxon>Basidiomycota</taxon>
        <taxon>Agaricomycotina</taxon>
        <taxon>Agaricomycetes</taxon>
        <taxon>Polyporales</taxon>
        <taxon>Polyporaceae</taxon>
        <taxon>Dichomitus</taxon>
    </lineage>
</organism>
<feature type="region of interest" description="Disordered" evidence="1">
    <location>
        <begin position="1"/>
        <end position="84"/>
    </location>
</feature>
<feature type="compositionally biased region" description="Basic residues" evidence="1">
    <location>
        <begin position="62"/>
        <end position="71"/>
    </location>
</feature>
<sequence length="133" mass="14676">LFSPHVHFPPTPGMSSTYPAHSPSTYDRKPIVVSPNVVQLPRRGDRRLQTPSANCDPERRERGRSRSRGRGRFGNADDSPVKGSYFHPRAFEACMPEPANVPAPPLDFDFTVPALIQDLSPSDESDEAVLTPP</sequence>
<proteinExistence type="predicted"/>
<reference evidence="2 4" key="1">
    <citation type="submission" date="2019-01" db="EMBL/GenBank/DDBJ databases">
        <title>Draft genome sequences of three monokaryotic isolates of the white-rot basidiomycete fungus Dichomitus squalens.</title>
        <authorList>
            <consortium name="DOE Joint Genome Institute"/>
            <person name="Lopez S.C."/>
            <person name="Andreopoulos B."/>
            <person name="Pangilinan J."/>
            <person name="Lipzen A."/>
            <person name="Riley R."/>
            <person name="Ahrendt S."/>
            <person name="Ng V."/>
            <person name="Barry K."/>
            <person name="Daum C."/>
            <person name="Grigoriev I.V."/>
            <person name="Hilden K.S."/>
            <person name="Makela M.R."/>
            <person name="de Vries R.P."/>
        </authorList>
    </citation>
    <scope>NUCLEOTIDE SEQUENCE [LARGE SCALE GENOMIC DNA]</scope>
    <source>
        <strain evidence="3 4">CBS 464.89</strain>
        <strain evidence="2">OM18370.1</strain>
    </source>
</reference>
<dbReference type="STRING" id="114155.A0A4Q9NHG4"/>
<name>A0A4Q9NHG4_9APHY</name>
<dbReference type="Proteomes" id="UP000292082">
    <property type="component" value="Unassembled WGS sequence"/>
</dbReference>
<evidence type="ECO:0000313" key="2">
    <source>
        <dbReference type="EMBL" id="TBU26863.1"/>
    </source>
</evidence>
<evidence type="ECO:0000256" key="1">
    <source>
        <dbReference type="SAM" id="MobiDB-lite"/>
    </source>
</evidence>
<dbReference type="EMBL" id="ML145093">
    <property type="protein sequence ID" value="TBU62490.1"/>
    <property type="molecule type" value="Genomic_DNA"/>
</dbReference>
<gene>
    <name evidence="3" type="ORF">BD310DRAFT_780214</name>
    <name evidence="2" type="ORF">BD311DRAFT_607810</name>
</gene>
<keyword evidence="4" id="KW-1185">Reference proteome</keyword>
<protein>
    <submittedName>
        <fullName evidence="2">Uncharacterized protein</fullName>
    </submittedName>
</protein>
<dbReference type="EMBL" id="ML143440">
    <property type="protein sequence ID" value="TBU26863.1"/>
    <property type="molecule type" value="Genomic_DNA"/>
</dbReference>
<feature type="compositionally biased region" description="Polar residues" evidence="1">
    <location>
        <begin position="13"/>
        <end position="25"/>
    </location>
</feature>
<evidence type="ECO:0000313" key="3">
    <source>
        <dbReference type="EMBL" id="TBU62490.1"/>
    </source>
</evidence>
<accession>A0A4Q9NHG4</accession>
<feature type="non-terminal residue" evidence="2">
    <location>
        <position position="133"/>
    </location>
</feature>
<dbReference type="OMA" id="NSCALPD"/>
<dbReference type="Proteomes" id="UP000292957">
    <property type="component" value="Unassembled WGS sequence"/>
</dbReference>
<dbReference type="OrthoDB" id="3204502at2759"/>
<dbReference type="AlphaFoldDB" id="A0A4Q9NHG4"/>
<feature type="non-terminal residue" evidence="2">
    <location>
        <position position="1"/>
    </location>
</feature>
<evidence type="ECO:0000313" key="4">
    <source>
        <dbReference type="Proteomes" id="UP000292082"/>
    </source>
</evidence>